<comment type="similarity">
    <text evidence="1 2">Belongs to the DHPS family.</text>
</comment>
<evidence type="ECO:0000256" key="1">
    <source>
        <dbReference type="ARBA" id="ARBA00009503"/>
    </source>
</evidence>
<dbReference type="UniPathway" id="UPA00077">
    <property type="reaction ID" value="UER00156"/>
</dbReference>
<keyword evidence="2" id="KW-0460">Magnesium</keyword>
<dbReference type="OrthoDB" id="9811744at2"/>
<dbReference type="Gene3D" id="3.20.20.20">
    <property type="entry name" value="Dihydropteroate synthase-like"/>
    <property type="match status" value="1"/>
</dbReference>
<dbReference type="GO" id="GO:0046656">
    <property type="term" value="P:folic acid biosynthetic process"/>
    <property type="evidence" value="ECO:0007669"/>
    <property type="project" value="UniProtKB-KW"/>
</dbReference>
<dbReference type="InterPro" id="IPR045031">
    <property type="entry name" value="DHP_synth-like"/>
</dbReference>
<dbReference type="RefSeq" id="WP_071893124.1">
    <property type="nucleotide sequence ID" value="NZ_CP018135.1"/>
</dbReference>
<gene>
    <name evidence="5" type="ORF">BHE16_00225</name>
</gene>
<comment type="function">
    <text evidence="2">Catalyzes the condensation of para-aminobenzoate (pABA) with 6-hydroxymethyl-7,8-dihydropterin diphosphate (DHPt-PP) to form 7,8-dihydropteroate (H2Pte), the immediate precursor of folate derivatives.</text>
</comment>
<dbReference type="GO" id="GO:0004156">
    <property type="term" value="F:dihydropteroate synthase activity"/>
    <property type="evidence" value="ECO:0007669"/>
    <property type="project" value="UniProtKB-EC"/>
</dbReference>
<dbReference type="PANTHER" id="PTHR20941:SF8">
    <property type="entry name" value="INACTIVE DIHYDROPTEROATE SYNTHASE 2"/>
    <property type="match status" value="1"/>
</dbReference>
<evidence type="ECO:0000256" key="2">
    <source>
        <dbReference type="RuleBase" id="RU361205"/>
    </source>
</evidence>
<dbReference type="PROSITE" id="PS00792">
    <property type="entry name" value="DHPS_1"/>
    <property type="match status" value="1"/>
</dbReference>
<dbReference type="SUPFAM" id="SSF51717">
    <property type="entry name" value="Dihydropteroate synthetase-like"/>
    <property type="match status" value="1"/>
</dbReference>
<dbReference type="EMBL" id="CP018135">
    <property type="protein sequence ID" value="APF39701.1"/>
    <property type="molecule type" value="Genomic_DNA"/>
</dbReference>
<name>A0A1L2ZKZ3_9MICC</name>
<dbReference type="InterPro" id="IPR006390">
    <property type="entry name" value="DHP_synth_dom"/>
</dbReference>
<protein>
    <recommendedName>
        <fullName evidence="2">Dihydropteroate synthase</fullName>
        <shortName evidence="2">DHPS</shortName>
        <ecNumber evidence="2">2.5.1.15</ecNumber>
    </recommendedName>
    <alternativeName>
        <fullName evidence="2">Dihydropteroate pyrophosphorylase</fullName>
    </alternativeName>
</protein>
<keyword evidence="2" id="KW-0289">Folate biosynthesis</keyword>
<organism evidence="5 6">
    <name type="scientific">Neomicrococcus aestuarii</name>
    <dbReference type="NCBI Taxonomy" id="556325"/>
    <lineage>
        <taxon>Bacteria</taxon>
        <taxon>Bacillati</taxon>
        <taxon>Actinomycetota</taxon>
        <taxon>Actinomycetes</taxon>
        <taxon>Micrococcales</taxon>
        <taxon>Micrococcaceae</taxon>
        <taxon>Neomicrococcus</taxon>
    </lineage>
</organism>
<dbReference type="KEGG" id="nae:BHE16_00225"/>
<evidence type="ECO:0000256" key="3">
    <source>
        <dbReference type="SAM" id="MobiDB-lite"/>
    </source>
</evidence>
<evidence type="ECO:0000259" key="4">
    <source>
        <dbReference type="PROSITE" id="PS50972"/>
    </source>
</evidence>
<evidence type="ECO:0000313" key="6">
    <source>
        <dbReference type="Proteomes" id="UP000183530"/>
    </source>
</evidence>
<keyword evidence="6" id="KW-1185">Reference proteome</keyword>
<proteinExistence type="inferred from homology"/>
<dbReference type="Pfam" id="PF00809">
    <property type="entry name" value="Pterin_bind"/>
    <property type="match status" value="1"/>
</dbReference>
<accession>A0A1L2ZKZ3</accession>
<reference evidence="5 6" key="1">
    <citation type="submission" date="2016-11" db="EMBL/GenBank/DDBJ databases">
        <title>Genome sequencing of Zhihengliuella aestuarii B18 antagonistic to Plasmodiophora brassicae.</title>
        <authorList>
            <person name="Luo Y."/>
        </authorList>
    </citation>
    <scope>NUCLEOTIDE SEQUENCE [LARGE SCALE GENOMIC DNA]</scope>
    <source>
        <strain evidence="5 6">B18</strain>
    </source>
</reference>
<keyword evidence="2" id="KW-0479">Metal-binding</keyword>
<sequence length="325" mass="34883">MFEPAFRAPVHTFVNDLTQQSRTIDFSRRLVVMAVVNRTKDSFFDSGATFALDRAVEASLAGADSGADWVDIGGVPFSPGPALSWEEEADRVVPVIQAVRERSDVILSADTFDAKVANAALSAGANVVNDTTGLSDPDLLGVVADHGAHLVITHSLAAPRTVYPRPQYDDVVASVRSFLEVRIERALSEGVAADKILIDPGHDLNKNTLHSLELTRRYAEIANLGFPGLAAVSNKDFIGEAIGVPKFERQSASIAAATMSVLNGARVVRMHDAAESVKAMRFLEVALGWREPIELKHNMGEVNQPADLAPLTNGAQPADAAQRRL</sequence>
<comment type="cofactor">
    <cofactor evidence="2">
        <name>Mg(2+)</name>
        <dbReference type="ChEBI" id="CHEBI:18420"/>
    </cofactor>
</comment>
<evidence type="ECO:0000313" key="5">
    <source>
        <dbReference type="EMBL" id="APF39701.1"/>
    </source>
</evidence>
<dbReference type="GO" id="GO:0046654">
    <property type="term" value="P:tetrahydrofolate biosynthetic process"/>
    <property type="evidence" value="ECO:0007669"/>
    <property type="project" value="UniProtKB-UniPathway"/>
</dbReference>
<dbReference type="PANTHER" id="PTHR20941">
    <property type="entry name" value="FOLATE SYNTHESIS PROTEINS"/>
    <property type="match status" value="1"/>
</dbReference>
<keyword evidence="2" id="KW-0808">Transferase</keyword>
<feature type="domain" description="Pterin-binding" evidence="4">
    <location>
        <begin position="30"/>
        <end position="281"/>
    </location>
</feature>
<feature type="region of interest" description="Disordered" evidence="3">
    <location>
        <begin position="304"/>
        <end position="325"/>
    </location>
</feature>
<dbReference type="GO" id="GO:0046872">
    <property type="term" value="F:metal ion binding"/>
    <property type="evidence" value="ECO:0007669"/>
    <property type="project" value="UniProtKB-KW"/>
</dbReference>
<dbReference type="PROSITE" id="PS50972">
    <property type="entry name" value="PTERIN_BINDING"/>
    <property type="match status" value="1"/>
</dbReference>
<dbReference type="InterPro" id="IPR000489">
    <property type="entry name" value="Pterin-binding_dom"/>
</dbReference>
<dbReference type="EC" id="2.5.1.15" evidence="2"/>
<dbReference type="Proteomes" id="UP000183530">
    <property type="component" value="Chromosome"/>
</dbReference>
<dbReference type="GO" id="GO:0005829">
    <property type="term" value="C:cytosol"/>
    <property type="evidence" value="ECO:0007669"/>
    <property type="project" value="TreeGrafter"/>
</dbReference>
<dbReference type="AlphaFoldDB" id="A0A1L2ZKZ3"/>
<dbReference type="InterPro" id="IPR011005">
    <property type="entry name" value="Dihydropteroate_synth-like_sf"/>
</dbReference>
<dbReference type="STRING" id="556325.BHE16_00225"/>
<dbReference type="NCBIfam" id="TIGR01496">
    <property type="entry name" value="DHPS"/>
    <property type="match status" value="1"/>
</dbReference>
<comment type="pathway">
    <text evidence="2">Cofactor biosynthesis; tetrahydrofolate biosynthesis; 7,8-dihydrofolate from 2-amino-4-hydroxy-6-hydroxymethyl-7,8-dihydropteridine diphosphate and 4-aminobenzoate: step 1/2.</text>
</comment>